<comment type="subcellular location">
    <subcellularLocation>
        <location evidence="1">Membrane</location>
        <topology evidence="1">Multi-pass membrane protein</topology>
    </subcellularLocation>
</comment>
<evidence type="ECO:0000256" key="6">
    <source>
        <dbReference type="ARBA" id="ARBA00023136"/>
    </source>
</evidence>
<dbReference type="EMBL" id="HG994585">
    <property type="protein sequence ID" value="CAF2968284.1"/>
    <property type="molecule type" value="Genomic_DNA"/>
</dbReference>
<dbReference type="InterPro" id="IPR003280">
    <property type="entry name" value="2pore_dom_K_chnl"/>
</dbReference>
<evidence type="ECO:0000256" key="5">
    <source>
        <dbReference type="ARBA" id="ARBA00023065"/>
    </source>
</evidence>
<comment type="similarity">
    <text evidence="8">Belongs to the two pore domain potassium channel (TC 1.A.1.8) family.</text>
</comment>
<dbReference type="Pfam" id="PF07885">
    <property type="entry name" value="Ion_trans_2"/>
    <property type="match status" value="2"/>
</dbReference>
<dbReference type="Gene3D" id="1.10.287.70">
    <property type="match status" value="1"/>
</dbReference>
<feature type="transmembrane region" description="Helical" evidence="10">
    <location>
        <begin position="214"/>
        <end position="236"/>
    </location>
</feature>
<dbReference type="InterPro" id="IPR013099">
    <property type="entry name" value="K_chnl_dom"/>
</dbReference>
<evidence type="ECO:0000259" key="11">
    <source>
        <dbReference type="Pfam" id="PF07885"/>
    </source>
</evidence>
<feature type="transmembrane region" description="Helical" evidence="10">
    <location>
        <begin position="122"/>
        <end position="138"/>
    </location>
</feature>
<gene>
    <name evidence="12" type="ORF">LSAA_11292</name>
</gene>
<name>A0A7R8CYA9_LEPSM</name>
<feature type="transmembrane region" description="Helical" evidence="10">
    <location>
        <begin position="248"/>
        <end position="267"/>
    </location>
</feature>
<accession>A0A7R8CYA9</accession>
<evidence type="ECO:0000313" key="13">
    <source>
        <dbReference type="Proteomes" id="UP000675881"/>
    </source>
</evidence>
<feature type="coiled-coil region" evidence="9">
    <location>
        <begin position="291"/>
        <end position="318"/>
    </location>
</feature>
<dbReference type="SUPFAM" id="SSF81324">
    <property type="entry name" value="Voltage-gated potassium channels"/>
    <property type="match status" value="2"/>
</dbReference>
<evidence type="ECO:0000256" key="9">
    <source>
        <dbReference type="SAM" id="Coils"/>
    </source>
</evidence>
<keyword evidence="5 8" id="KW-0406">Ion transport</keyword>
<evidence type="ECO:0000256" key="7">
    <source>
        <dbReference type="ARBA" id="ARBA00023303"/>
    </source>
</evidence>
<protein>
    <submittedName>
        <fullName evidence="12">(salmon louse) hypothetical protein</fullName>
    </submittedName>
</protein>
<evidence type="ECO:0000313" key="12">
    <source>
        <dbReference type="EMBL" id="CAF2968284.1"/>
    </source>
</evidence>
<evidence type="ECO:0000256" key="2">
    <source>
        <dbReference type="ARBA" id="ARBA00022448"/>
    </source>
</evidence>
<sequence length="320" mass="36610">MSGNDNHNMSIMKPMLRIKPSNEPSVIKIFLQYILSEVGLLLVIVLYALLGANIYIDLECEGEDLRYKEKQEFGAKVEEDEFENKVDGELRDLISMILEGIEGKGYDGEVNGWEKDWTFSKSLLFTISIMTSIGYGHIAPKTFYGQILTLPYSLIGIGVFMVFLAKVGNVLARVLKYSYSQVLCRPFISKKQRLEEQIGVFSMEKDELYEEDSLVLPLSLSVFVLCSYLVLGSWLFSLWEDWDMMSSFYFTFITLTTIGFGDLSPSFDTSSWRGKIKILLVMIYVVCGEGLRKKERATKKAEDIVQSLKNEVEENQKRRI</sequence>
<keyword evidence="6 10" id="KW-0472">Membrane</keyword>
<keyword evidence="9" id="KW-0175">Coiled coil</keyword>
<evidence type="ECO:0000256" key="4">
    <source>
        <dbReference type="ARBA" id="ARBA00022989"/>
    </source>
</evidence>
<dbReference type="PRINTS" id="PR01333">
    <property type="entry name" value="2POREKCHANEL"/>
</dbReference>
<dbReference type="GO" id="GO:0030322">
    <property type="term" value="P:stabilization of membrane potential"/>
    <property type="evidence" value="ECO:0007669"/>
    <property type="project" value="TreeGrafter"/>
</dbReference>
<dbReference type="GO" id="GO:0015271">
    <property type="term" value="F:outward rectifier potassium channel activity"/>
    <property type="evidence" value="ECO:0007669"/>
    <property type="project" value="TreeGrafter"/>
</dbReference>
<organism evidence="12 13">
    <name type="scientific">Lepeophtheirus salmonis</name>
    <name type="common">Salmon louse</name>
    <name type="synonym">Caligus salmonis</name>
    <dbReference type="NCBI Taxonomy" id="72036"/>
    <lineage>
        <taxon>Eukaryota</taxon>
        <taxon>Metazoa</taxon>
        <taxon>Ecdysozoa</taxon>
        <taxon>Arthropoda</taxon>
        <taxon>Crustacea</taxon>
        <taxon>Multicrustacea</taxon>
        <taxon>Hexanauplia</taxon>
        <taxon>Copepoda</taxon>
        <taxon>Siphonostomatoida</taxon>
        <taxon>Caligidae</taxon>
        <taxon>Lepeophtheirus</taxon>
    </lineage>
</organism>
<feature type="domain" description="Potassium channel" evidence="11">
    <location>
        <begin position="224"/>
        <end position="284"/>
    </location>
</feature>
<feature type="transmembrane region" description="Helical" evidence="10">
    <location>
        <begin position="150"/>
        <end position="172"/>
    </location>
</feature>
<evidence type="ECO:0000256" key="1">
    <source>
        <dbReference type="ARBA" id="ARBA00004141"/>
    </source>
</evidence>
<dbReference type="PANTHER" id="PTHR11003">
    <property type="entry name" value="POTASSIUM CHANNEL, SUBFAMILY K"/>
    <property type="match status" value="1"/>
</dbReference>
<keyword evidence="3 8" id="KW-0812">Transmembrane</keyword>
<keyword evidence="4 10" id="KW-1133">Transmembrane helix</keyword>
<evidence type="ECO:0000256" key="8">
    <source>
        <dbReference type="RuleBase" id="RU003857"/>
    </source>
</evidence>
<dbReference type="PANTHER" id="PTHR11003:SF334">
    <property type="entry name" value="FI03418P"/>
    <property type="match status" value="1"/>
</dbReference>
<keyword evidence="7 8" id="KW-0407">Ion channel</keyword>
<proteinExistence type="inferred from homology"/>
<feature type="transmembrane region" description="Helical" evidence="10">
    <location>
        <begin position="30"/>
        <end position="50"/>
    </location>
</feature>
<dbReference type="GO" id="GO:0005886">
    <property type="term" value="C:plasma membrane"/>
    <property type="evidence" value="ECO:0007669"/>
    <property type="project" value="TreeGrafter"/>
</dbReference>
<keyword evidence="13" id="KW-1185">Reference proteome</keyword>
<dbReference type="Proteomes" id="UP000675881">
    <property type="component" value="Chromosome 6"/>
</dbReference>
<dbReference type="OrthoDB" id="297496at2759"/>
<feature type="domain" description="Potassium channel" evidence="11">
    <location>
        <begin position="111"/>
        <end position="172"/>
    </location>
</feature>
<dbReference type="AlphaFoldDB" id="A0A7R8CYA9"/>
<evidence type="ECO:0000256" key="10">
    <source>
        <dbReference type="SAM" id="Phobius"/>
    </source>
</evidence>
<evidence type="ECO:0000256" key="3">
    <source>
        <dbReference type="ARBA" id="ARBA00022692"/>
    </source>
</evidence>
<reference evidence="12" key="1">
    <citation type="submission" date="2021-02" db="EMBL/GenBank/DDBJ databases">
        <authorList>
            <person name="Bekaert M."/>
        </authorList>
    </citation>
    <scope>NUCLEOTIDE SEQUENCE</scope>
    <source>
        <strain evidence="12">IoA-00</strain>
    </source>
</reference>
<keyword evidence="2 8" id="KW-0813">Transport</keyword>
<dbReference type="GO" id="GO:0022841">
    <property type="term" value="F:potassium ion leak channel activity"/>
    <property type="evidence" value="ECO:0007669"/>
    <property type="project" value="TreeGrafter"/>
</dbReference>